<evidence type="ECO:0000313" key="11">
    <source>
        <dbReference type="Proteomes" id="UP001497457"/>
    </source>
</evidence>
<sequence length="243" mass="27696">MANPTHQKQENKSMLLEAPTPRPSVLQTKNFMAITIKMLTDATTQELHRGRLVISNSEVFTVQLCGMLTKVTPTSTYTDYTFYDGTGSIEARIWPEALNFQHDLTPPRLKKYYMIVGEPRHETQGVAALYLLSARLITNHNDITHHFFTTIYEHLQLLQLAEKSSQQCTPSTTFSKETQLKEAILQFLSTTEMRENEEGASFSTILQTVHMDSNTGRSILNNLLEEGKVYNTIDYEHFKTTAD</sequence>
<dbReference type="AlphaFoldDB" id="A0ABC9AYZ1"/>
<dbReference type="InterPro" id="IPR040260">
    <property type="entry name" value="RFA2-like"/>
</dbReference>
<dbReference type="InterPro" id="IPR036390">
    <property type="entry name" value="WH_DNA-bd_sf"/>
</dbReference>
<feature type="domain" description="Replication protein A C-terminal" evidence="9">
    <location>
        <begin position="171"/>
        <end position="234"/>
    </location>
</feature>
<dbReference type="GO" id="GO:0005634">
    <property type="term" value="C:nucleus"/>
    <property type="evidence" value="ECO:0007669"/>
    <property type="project" value="UniProtKB-SubCell"/>
</dbReference>
<keyword evidence="11" id="KW-1185">Reference proteome</keyword>
<dbReference type="InterPro" id="IPR012340">
    <property type="entry name" value="NA-bd_OB-fold"/>
</dbReference>
<dbReference type="PANTHER" id="PTHR13989">
    <property type="entry name" value="REPLICATION PROTEIN A-RELATED"/>
    <property type="match status" value="1"/>
</dbReference>
<protein>
    <recommendedName>
        <fullName evidence="9">Replication protein A C-terminal domain-containing protein</fullName>
    </recommendedName>
</protein>
<dbReference type="SUPFAM" id="SSF46785">
    <property type="entry name" value="Winged helix' DNA-binding domain"/>
    <property type="match status" value="1"/>
</dbReference>
<evidence type="ECO:0000256" key="3">
    <source>
        <dbReference type="ARBA" id="ARBA00022763"/>
    </source>
</evidence>
<dbReference type="GO" id="GO:0006310">
    <property type="term" value="P:DNA recombination"/>
    <property type="evidence" value="ECO:0007669"/>
    <property type="project" value="UniProtKB-KW"/>
</dbReference>
<evidence type="ECO:0000256" key="8">
    <source>
        <dbReference type="SAM" id="MobiDB-lite"/>
    </source>
</evidence>
<evidence type="ECO:0000256" key="5">
    <source>
        <dbReference type="ARBA" id="ARBA00023172"/>
    </source>
</evidence>
<name>A0ABC9AYZ1_9POAL</name>
<dbReference type="PANTHER" id="PTHR13989:SF49">
    <property type="entry name" value="REPLICATION PROTEIN A 32 KDA SUBUNIT B"/>
    <property type="match status" value="1"/>
</dbReference>
<comment type="similarity">
    <text evidence="2">Belongs to the replication factor A protein 2 family.</text>
</comment>
<dbReference type="Gene3D" id="2.40.50.140">
    <property type="entry name" value="Nucleic acid-binding proteins"/>
    <property type="match status" value="1"/>
</dbReference>
<evidence type="ECO:0000256" key="2">
    <source>
        <dbReference type="ARBA" id="ARBA00007815"/>
    </source>
</evidence>
<keyword evidence="4" id="KW-0238">DNA-binding</keyword>
<proteinExistence type="inferred from homology"/>
<organism evidence="10 11">
    <name type="scientific">Urochloa decumbens</name>
    <dbReference type="NCBI Taxonomy" id="240449"/>
    <lineage>
        <taxon>Eukaryota</taxon>
        <taxon>Viridiplantae</taxon>
        <taxon>Streptophyta</taxon>
        <taxon>Embryophyta</taxon>
        <taxon>Tracheophyta</taxon>
        <taxon>Spermatophyta</taxon>
        <taxon>Magnoliopsida</taxon>
        <taxon>Liliopsida</taxon>
        <taxon>Poales</taxon>
        <taxon>Poaceae</taxon>
        <taxon>PACMAD clade</taxon>
        <taxon>Panicoideae</taxon>
        <taxon>Panicodae</taxon>
        <taxon>Paniceae</taxon>
        <taxon>Melinidinae</taxon>
        <taxon>Urochloa</taxon>
    </lineage>
</organism>
<comment type="subcellular location">
    <subcellularLocation>
        <location evidence="1">Nucleus</location>
    </subcellularLocation>
</comment>
<dbReference type="InterPro" id="IPR014892">
    <property type="entry name" value="RPA_C"/>
</dbReference>
<evidence type="ECO:0000256" key="4">
    <source>
        <dbReference type="ARBA" id="ARBA00023125"/>
    </source>
</evidence>
<dbReference type="EMBL" id="OZ075133">
    <property type="protein sequence ID" value="CAL4989279.1"/>
    <property type="molecule type" value="Genomic_DNA"/>
</dbReference>
<feature type="region of interest" description="Disordered" evidence="8">
    <location>
        <begin position="1"/>
        <end position="20"/>
    </location>
</feature>
<dbReference type="SUPFAM" id="SSF50249">
    <property type="entry name" value="Nucleic acid-binding proteins"/>
    <property type="match status" value="1"/>
</dbReference>
<evidence type="ECO:0000256" key="7">
    <source>
        <dbReference type="ARBA" id="ARBA00023242"/>
    </source>
</evidence>
<keyword evidence="5" id="KW-0233">DNA recombination</keyword>
<gene>
    <name evidence="10" type="ORF">URODEC1_LOCUS59647</name>
</gene>
<dbReference type="Pfam" id="PF08784">
    <property type="entry name" value="RPA_C"/>
    <property type="match status" value="1"/>
</dbReference>
<dbReference type="Gene3D" id="1.10.10.10">
    <property type="entry name" value="Winged helix-like DNA-binding domain superfamily/Winged helix DNA-binding domain"/>
    <property type="match status" value="1"/>
</dbReference>
<evidence type="ECO:0000256" key="1">
    <source>
        <dbReference type="ARBA" id="ARBA00004123"/>
    </source>
</evidence>
<accession>A0ABC9AYZ1</accession>
<dbReference type="GO" id="GO:0003677">
    <property type="term" value="F:DNA binding"/>
    <property type="evidence" value="ECO:0007669"/>
    <property type="project" value="UniProtKB-KW"/>
</dbReference>
<dbReference type="GO" id="GO:0006281">
    <property type="term" value="P:DNA repair"/>
    <property type="evidence" value="ECO:0007669"/>
    <property type="project" value="UniProtKB-KW"/>
</dbReference>
<evidence type="ECO:0000256" key="6">
    <source>
        <dbReference type="ARBA" id="ARBA00023204"/>
    </source>
</evidence>
<keyword evidence="3" id="KW-0227">DNA damage</keyword>
<evidence type="ECO:0000259" key="9">
    <source>
        <dbReference type="Pfam" id="PF08784"/>
    </source>
</evidence>
<keyword evidence="6" id="KW-0234">DNA repair</keyword>
<evidence type="ECO:0000313" key="10">
    <source>
        <dbReference type="EMBL" id="CAL4989279.1"/>
    </source>
</evidence>
<dbReference type="Proteomes" id="UP001497457">
    <property type="component" value="Chromosome 23rd"/>
</dbReference>
<dbReference type="InterPro" id="IPR036388">
    <property type="entry name" value="WH-like_DNA-bd_sf"/>
</dbReference>
<keyword evidence="7" id="KW-0539">Nucleus</keyword>
<reference evidence="10" key="1">
    <citation type="submission" date="2024-10" db="EMBL/GenBank/DDBJ databases">
        <authorList>
            <person name="Ryan C."/>
        </authorList>
    </citation>
    <scope>NUCLEOTIDE SEQUENCE [LARGE SCALE GENOMIC DNA]</scope>
</reference>